<keyword evidence="1" id="KW-0472">Membrane</keyword>
<keyword evidence="1" id="KW-1133">Transmembrane helix</keyword>
<name>A0ABR2X9A3_9PEZI</name>
<reference evidence="2 3" key="1">
    <citation type="submission" date="2024-02" db="EMBL/GenBank/DDBJ databases">
        <title>First draft genome assembly of two strains of Seiridium cardinale.</title>
        <authorList>
            <person name="Emiliani G."/>
            <person name="Scali E."/>
        </authorList>
    </citation>
    <scope>NUCLEOTIDE SEQUENCE [LARGE SCALE GENOMIC DNA]</scope>
    <source>
        <strain evidence="2 3">BM-138-000479</strain>
    </source>
</reference>
<dbReference type="InterPro" id="IPR025363">
    <property type="entry name" value="DUF4267"/>
</dbReference>
<dbReference type="Pfam" id="PF14087">
    <property type="entry name" value="DUF4267"/>
    <property type="match status" value="1"/>
</dbReference>
<dbReference type="Proteomes" id="UP001465668">
    <property type="component" value="Unassembled WGS sequence"/>
</dbReference>
<gene>
    <name evidence="2" type="ORF">SCAR479_12928</name>
</gene>
<evidence type="ECO:0000313" key="2">
    <source>
        <dbReference type="EMBL" id="KAK9770359.1"/>
    </source>
</evidence>
<comment type="caution">
    <text evidence="2">The sequence shown here is derived from an EMBL/GenBank/DDBJ whole genome shotgun (WGS) entry which is preliminary data.</text>
</comment>
<feature type="transmembrane region" description="Helical" evidence="1">
    <location>
        <begin position="86"/>
        <end position="105"/>
    </location>
</feature>
<keyword evidence="3" id="KW-1185">Reference proteome</keyword>
<accession>A0ABR2X9A3</accession>
<feature type="transmembrane region" description="Helical" evidence="1">
    <location>
        <begin position="58"/>
        <end position="79"/>
    </location>
</feature>
<protein>
    <submittedName>
        <fullName evidence="2">Uncharacterized protein</fullName>
    </submittedName>
</protein>
<proteinExistence type="predicted"/>
<feature type="transmembrane region" description="Helical" evidence="1">
    <location>
        <begin position="111"/>
        <end position="132"/>
    </location>
</feature>
<evidence type="ECO:0000313" key="3">
    <source>
        <dbReference type="Proteomes" id="UP001465668"/>
    </source>
</evidence>
<organism evidence="2 3">
    <name type="scientific">Seiridium cardinale</name>
    <dbReference type="NCBI Taxonomy" id="138064"/>
    <lineage>
        <taxon>Eukaryota</taxon>
        <taxon>Fungi</taxon>
        <taxon>Dikarya</taxon>
        <taxon>Ascomycota</taxon>
        <taxon>Pezizomycotina</taxon>
        <taxon>Sordariomycetes</taxon>
        <taxon>Xylariomycetidae</taxon>
        <taxon>Amphisphaeriales</taxon>
        <taxon>Sporocadaceae</taxon>
        <taxon>Seiridium</taxon>
    </lineage>
</organism>
<dbReference type="EMBL" id="JARVKM010000094">
    <property type="protein sequence ID" value="KAK9770359.1"/>
    <property type="molecule type" value="Genomic_DNA"/>
</dbReference>
<keyword evidence="1" id="KW-0812">Transmembrane</keyword>
<evidence type="ECO:0000256" key="1">
    <source>
        <dbReference type="SAM" id="Phobius"/>
    </source>
</evidence>
<sequence>MPELSSSTWRYLGLGVAASYAGLGIYQAARPVQAALGFYDIPKHVISPQVDSKEQVGYLMNLIAARDLSVAVILFSLAYRGKTQEMGTVILGGMIICAADTIAAWKRKGPGAALTLAAGSSIWGLIGLGLAFN</sequence>